<evidence type="ECO:0000313" key="2">
    <source>
        <dbReference type="EMBL" id="PVH32824.1"/>
    </source>
</evidence>
<name>A0A2T8I578_9POAL</name>
<organism evidence="2">
    <name type="scientific">Panicum hallii</name>
    <dbReference type="NCBI Taxonomy" id="206008"/>
    <lineage>
        <taxon>Eukaryota</taxon>
        <taxon>Viridiplantae</taxon>
        <taxon>Streptophyta</taxon>
        <taxon>Embryophyta</taxon>
        <taxon>Tracheophyta</taxon>
        <taxon>Spermatophyta</taxon>
        <taxon>Magnoliopsida</taxon>
        <taxon>Liliopsida</taxon>
        <taxon>Poales</taxon>
        <taxon>Poaceae</taxon>
        <taxon>PACMAD clade</taxon>
        <taxon>Panicoideae</taxon>
        <taxon>Panicodae</taxon>
        <taxon>Paniceae</taxon>
        <taxon>Panicinae</taxon>
        <taxon>Panicum</taxon>
        <taxon>Panicum sect. Panicum</taxon>
    </lineage>
</organism>
<dbReference type="Proteomes" id="UP000243499">
    <property type="component" value="Chromosome 9"/>
</dbReference>
<dbReference type="AlphaFoldDB" id="A0A2T8I578"/>
<feature type="region of interest" description="Disordered" evidence="1">
    <location>
        <begin position="112"/>
        <end position="147"/>
    </location>
</feature>
<accession>A0A2T8I578</accession>
<dbReference type="EMBL" id="CM008054">
    <property type="protein sequence ID" value="PVH32824.1"/>
    <property type="molecule type" value="Genomic_DNA"/>
</dbReference>
<proteinExistence type="predicted"/>
<protein>
    <submittedName>
        <fullName evidence="2">Uncharacterized protein</fullName>
    </submittedName>
</protein>
<dbReference type="Gramene" id="PVH32824">
    <property type="protein sequence ID" value="PVH32824"/>
    <property type="gene ID" value="PAHAL_9G496400"/>
</dbReference>
<feature type="compositionally biased region" description="Basic residues" evidence="1">
    <location>
        <begin position="130"/>
        <end position="147"/>
    </location>
</feature>
<gene>
    <name evidence="2" type="ORF">PAHAL_9G496400</name>
</gene>
<reference evidence="2" key="1">
    <citation type="submission" date="2018-04" db="EMBL/GenBank/DDBJ databases">
        <title>WGS assembly of Panicum hallii.</title>
        <authorList>
            <person name="Lovell J."/>
            <person name="Jenkins J."/>
            <person name="Lowry D."/>
            <person name="Mamidi S."/>
            <person name="Sreedasyam A."/>
            <person name="Weng X."/>
            <person name="Barry K."/>
            <person name="Bonette J."/>
            <person name="Campitelli B."/>
            <person name="Daum C."/>
            <person name="Gordon S."/>
            <person name="Gould B."/>
            <person name="Lipzen A."/>
            <person name="Macqueen A."/>
            <person name="Palacio-Mejia J."/>
            <person name="Plott C."/>
            <person name="Shakirov E."/>
            <person name="Shu S."/>
            <person name="Yoshinaga Y."/>
            <person name="Zane M."/>
            <person name="Rokhsar D."/>
            <person name="Grimwood J."/>
            <person name="Schmutz J."/>
            <person name="Juenger T."/>
        </authorList>
    </citation>
    <scope>NUCLEOTIDE SEQUENCE [LARGE SCALE GENOMIC DNA]</scope>
    <source>
        <strain evidence="2">FIL2</strain>
    </source>
</reference>
<evidence type="ECO:0000256" key="1">
    <source>
        <dbReference type="SAM" id="MobiDB-lite"/>
    </source>
</evidence>
<sequence length="161" mass="18562">MDTPGVLELSWIRIAYERKRNGAAVSERRWPWVPAGFGAEKNRLVALHHPFHRRHSIRATCALPFPDFPLQVAEAGPDRRWTRGFFSVAWRARIRSVRCDINQVHSPDGAFRRRRSSGAGCGGVGGHGAEKRRGRTRRRWSRGKSHGWRRNERLVPARLRK</sequence>